<reference evidence="2 3" key="1">
    <citation type="journal article" date="2023" name="G3 (Bethesda)">
        <title>A haplotype-resolved chromosome-scale genome for Quercus rubra L. provides insights into the genetics of adaptive traits for red oak species.</title>
        <authorList>
            <person name="Kapoor B."/>
            <person name="Jenkins J."/>
            <person name="Schmutz J."/>
            <person name="Zhebentyayeva T."/>
            <person name="Kuelheim C."/>
            <person name="Coggeshall M."/>
            <person name="Heim C."/>
            <person name="Lasky J.R."/>
            <person name="Leites L."/>
            <person name="Islam-Faridi N."/>
            <person name="Romero-Severson J."/>
            <person name="DeLeo V.L."/>
            <person name="Lucas S.M."/>
            <person name="Lazic D."/>
            <person name="Gailing O."/>
            <person name="Carlson J."/>
            <person name="Staton M."/>
        </authorList>
    </citation>
    <scope>NUCLEOTIDE SEQUENCE [LARGE SCALE GENOMIC DNA]</scope>
    <source>
        <strain evidence="2">Pseudo-F2</strain>
    </source>
</reference>
<dbReference type="SMART" id="SM00256">
    <property type="entry name" value="FBOX"/>
    <property type="match status" value="1"/>
</dbReference>
<dbReference type="CDD" id="cd22157">
    <property type="entry name" value="F-box_AtFBW1-like"/>
    <property type="match status" value="1"/>
</dbReference>
<comment type="caution">
    <text evidence="2">The sequence shown here is derived from an EMBL/GenBank/DDBJ whole genome shotgun (WGS) entry which is preliminary data.</text>
</comment>
<dbReference type="Pfam" id="PF07734">
    <property type="entry name" value="FBA_1"/>
    <property type="match status" value="1"/>
</dbReference>
<dbReference type="InterPro" id="IPR036047">
    <property type="entry name" value="F-box-like_dom_sf"/>
</dbReference>
<keyword evidence="3" id="KW-1185">Reference proteome</keyword>
<dbReference type="PROSITE" id="PS50181">
    <property type="entry name" value="FBOX"/>
    <property type="match status" value="1"/>
</dbReference>
<dbReference type="SUPFAM" id="SSF81383">
    <property type="entry name" value="F-box domain"/>
    <property type="match status" value="1"/>
</dbReference>
<dbReference type="Pfam" id="PF00646">
    <property type="entry name" value="F-box"/>
    <property type="match status" value="1"/>
</dbReference>
<organism evidence="2 3">
    <name type="scientific">Quercus rubra</name>
    <name type="common">Northern red oak</name>
    <name type="synonym">Quercus borealis</name>
    <dbReference type="NCBI Taxonomy" id="3512"/>
    <lineage>
        <taxon>Eukaryota</taxon>
        <taxon>Viridiplantae</taxon>
        <taxon>Streptophyta</taxon>
        <taxon>Embryophyta</taxon>
        <taxon>Tracheophyta</taxon>
        <taxon>Spermatophyta</taxon>
        <taxon>Magnoliopsida</taxon>
        <taxon>eudicotyledons</taxon>
        <taxon>Gunneridae</taxon>
        <taxon>Pentapetalae</taxon>
        <taxon>rosids</taxon>
        <taxon>fabids</taxon>
        <taxon>Fagales</taxon>
        <taxon>Fagaceae</taxon>
        <taxon>Quercus</taxon>
    </lineage>
</organism>
<evidence type="ECO:0000313" key="3">
    <source>
        <dbReference type="Proteomes" id="UP001324115"/>
    </source>
</evidence>
<name>A0AAN7FL02_QUERU</name>
<accession>A0AAN7FL02</accession>
<dbReference type="Proteomes" id="UP001324115">
    <property type="component" value="Unassembled WGS sequence"/>
</dbReference>
<dbReference type="InterPro" id="IPR006527">
    <property type="entry name" value="F-box-assoc_dom_typ1"/>
</dbReference>
<dbReference type="PANTHER" id="PTHR31672">
    <property type="entry name" value="BNACNNG10540D PROTEIN"/>
    <property type="match status" value="1"/>
</dbReference>
<dbReference type="Gene3D" id="1.20.1280.50">
    <property type="match status" value="1"/>
</dbReference>
<gene>
    <name evidence="2" type="ORF">RGQ29_014348</name>
</gene>
<dbReference type="InterPro" id="IPR017451">
    <property type="entry name" value="F-box-assoc_interact_dom"/>
</dbReference>
<dbReference type="InterPro" id="IPR050796">
    <property type="entry name" value="SCF_F-box_component"/>
</dbReference>
<dbReference type="EMBL" id="JAXUIC010000003">
    <property type="protein sequence ID" value="KAK4596272.1"/>
    <property type="molecule type" value="Genomic_DNA"/>
</dbReference>
<feature type="domain" description="F-box" evidence="1">
    <location>
        <begin position="1"/>
        <end position="46"/>
    </location>
</feature>
<proteinExistence type="predicted"/>
<dbReference type="NCBIfam" id="TIGR01640">
    <property type="entry name" value="F_box_assoc_1"/>
    <property type="match status" value="1"/>
</dbReference>
<sequence>MWSRNLPEDLVVEILSRLPVKSLMRFKSVRKSWHALIRNHSFITQHHKWATSDNQGRGVVFTHKHRRQMYVSLLSNDTLEMSRDIEMLSFFPENFYRLVIDGPCNGIFFPYGKSSECLYGEEIMLWNPATRESKLLPIIKQRSRYSGPYVAYNFGFGIDPKTNDLKVQRQFEVYNLSTNSWRVIDTPVGRLDYVFYPTFPSYLNGFYHWKARGYGITGRRDFHYFMLSFDMSNEVFQEMQVPRVIKNFAGGEIAIINDSVSLIQRHFKWASSWYDIWVMNDTGVKRTWTKKFKLGPHPQLHKMLQFREDGLVLFQCHDGWLILYDHKTQEEGFGFCCDVLDYYLPFVHNY</sequence>
<protein>
    <recommendedName>
        <fullName evidence="1">F-box domain-containing protein</fullName>
    </recommendedName>
</protein>
<dbReference type="AlphaFoldDB" id="A0AAN7FL02"/>
<dbReference type="PANTHER" id="PTHR31672:SF10">
    <property type="entry name" value="F-BOX DOMAIN-CONTAINING PROTEIN"/>
    <property type="match status" value="1"/>
</dbReference>
<evidence type="ECO:0000313" key="2">
    <source>
        <dbReference type="EMBL" id="KAK4596272.1"/>
    </source>
</evidence>
<dbReference type="InterPro" id="IPR001810">
    <property type="entry name" value="F-box_dom"/>
</dbReference>
<evidence type="ECO:0000259" key="1">
    <source>
        <dbReference type="PROSITE" id="PS50181"/>
    </source>
</evidence>